<dbReference type="PANTHER" id="PTHR37299:SF1">
    <property type="entry name" value="STAGE 0 SPORULATION PROTEIN A HOMOLOG"/>
    <property type="match status" value="1"/>
</dbReference>
<dbReference type="RefSeq" id="WP_146624039.1">
    <property type="nucleotide sequence ID" value="NZ_BJCC01000035.1"/>
</dbReference>
<dbReference type="InterPro" id="IPR046947">
    <property type="entry name" value="LytR-like"/>
</dbReference>
<evidence type="ECO:0000313" key="3">
    <source>
        <dbReference type="Proteomes" id="UP000290567"/>
    </source>
</evidence>
<keyword evidence="3" id="KW-1185">Reference proteome</keyword>
<reference evidence="3" key="1">
    <citation type="submission" date="2019-02" db="EMBL/GenBank/DDBJ databases">
        <title>Draft genome sequence of Enterococcus sp. Gos25-1.</title>
        <authorList>
            <person name="Tanaka N."/>
            <person name="Shiwa Y."/>
            <person name="Fujita N."/>
        </authorList>
    </citation>
    <scope>NUCLEOTIDE SEQUENCE [LARGE SCALE GENOMIC DNA]</scope>
    <source>
        <strain evidence="3">Gos25-1</strain>
    </source>
</reference>
<sequence>MSIIINTQQRQIQISSEELLYIKTIPNKTHKLCFITIDNEYLCRGDLCQFESAYTYLYRCHRSLLVNLKAIKEINKGKKQIIFKESSMKSCFFQDDV</sequence>
<gene>
    <name evidence="2" type="ORF">NRIC_35550</name>
</gene>
<dbReference type="Pfam" id="PF04397">
    <property type="entry name" value="LytTR"/>
    <property type="match status" value="1"/>
</dbReference>
<name>A0A4P5PFW0_9ENTE</name>
<dbReference type="AlphaFoldDB" id="A0A4P5PFW0"/>
<organism evidence="2 3">
    <name type="scientific">Enterococcus florum</name>
    <dbReference type="NCBI Taxonomy" id="2480627"/>
    <lineage>
        <taxon>Bacteria</taxon>
        <taxon>Bacillati</taxon>
        <taxon>Bacillota</taxon>
        <taxon>Bacilli</taxon>
        <taxon>Lactobacillales</taxon>
        <taxon>Enterococcaceae</taxon>
        <taxon>Enterococcus</taxon>
    </lineage>
</organism>
<evidence type="ECO:0000313" key="2">
    <source>
        <dbReference type="EMBL" id="GCF95664.1"/>
    </source>
</evidence>
<dbReference type="Proteomes" id="UP000290567">
    <property type="component" value="Unassembled WGS sequence"/>
</dbReference>
<dbReference type="SMART" id="SM00850">
    <property type="entry name" value="LytTR"/>
    <property type="match status" value="1"/>
</dbReference>
<dbReference type="PANTHER" id="PTHR37299">
    <property type="entry name" value="TRANSCRIPTIONAL REGULATOR-RELATED"/>
    <property type="match status" value="1"/>
</dbReference>
<dbReference type="Gene3D" id="2.40.50.1020">
    <property type="entry name" value="LytTr DNA-binding domain"/>
    <property type="match status" value="1"/>
</dbReference>
<evidence type="ECO:0000259" key="1">
    <source>
        <dbReference type="PROSITE" id="PS50930"/>
    </source>
</evidence>
<dbReference type="OrthoDB" id="9809318at2"/>
<dbReference type="EMBL" id="BJCC01000035">
    <property type="protein sequence ID" value="GCF95664.1"/>
    <property type="molecule type" value="Genomic_DNA"/>
</dbReference>
<feature type="domain" description="HTH LytTR-type" evidence="1">
    <location>
        <begin position="3"/>
        <end position="74"/>
    </location>
</feature>
<proteinExistence type="predicted"/>
<dbReference type="GO" id="GO:0003677">
    <property type="term" value="F:DNA binding"/>
    <property type="evidence" value="ECO:0007669"/>
    <property type="project" value="InterPro"/>
</dbReference>
<comment type="caution">
    <text evidence="2">The sequence shown here is derived from an EMBL/GenBank/DDBJ whole genome shotgun (WGS) entry which is preliminary data.</text>
</comment>
<accession>A0A4P5PFW0</accession>
<dbReference type="GO" id="GO:0000156">
    <property type="term" value="F:phosphorelay response regulator activity"/>
    <property type="evidence" value="ECO:0007669"/>
    <property type="project" value="InterPro"/>
</dbReference>
<dbReference type="InterPro" id="IPR007492">
    <property type="entry name" value="LytTR_DNA-bd_dom"/>
</dbReference>
<protein>
    <recommendedName>
        <fullName evidence="1">HTH LytTR-type domain-containing protein</fullName>
    </recommendedName>
</protein>
<dbReference type="PROSITE" id="PS50930">
    <property type="entry name" value="HTH_LYTTR"/>
    <property type="match status" value="1"/>
</dbReference>